<organism evidence="1 2">
    <name type="scientific">Diplocarpon coronariae</name>
    <dbReference type="NCBI Taxonomy" id="2795749"/>
    <lineage>
        <taxon>Eukaryota</taxon>
        <taxon>Fungi</taxon>
        <taxon>Dikarya</taxon>
        <taxon>Ascomycota</taxon>
        <taxon>Pezizomycotina</taxon>
        <taxon>Leotiomycetes</taxon>
        <taxon>Helotiales</taxon>
        <taxon>Drepanopezizaceae</taxon>
        <taxon>Diplocarpon</taxon>
    </lineage>
</organism>
<gene>
    <name evidence="1" type="ORF">B2J93_2489</name>
</gene>
<dbReference type="AlphaFoldDB" id="A0A218ZDU1"/>
<sequence length="42" mass="4712">MPLLLLPLLPPPPPLPLPLLKSPALAAYRIPKPIIERNNIYF</sequence>
<comment type="caution">
    <text evidence="1">The sequence shown here is derived from an EMBL/GenBank/DDBJ whole genome shotgun (WGS) entry which is preliminary data.</text>
</comment>
<dbReference type="Proteomes" id="UP000242519">
    <property type="component" value="Unassembled WGS sequence"/>
</dbReference>
<name>A0A218ZDU1_9HELO</name>
<reference evidence="1 2" key="1">
    <citation type="submission" date="2017-04" db="EMBL/GenBank/DDBJ databases">
        <title>Draft genome sequence of Marssonina coronaria NL1: causal agent of apple blotch.</title>
        <authorList>
            <person name="Cheng Q."/>
        </authorList>
    </citation>
    <scope>NUCLEOTIDE SEQUENCE [LARGE SCALE GENOMIC DNA]</scope>
    <source>
        <strain evidence="1 2">NL1</strain>
    </source>
</reference>
<evidence type="ECO:0000313" key="2">
    <source>
        <dbReference type="Proteomes" id="UP000242519"/>
    </source>
</evidence>
<keyword evidence="2" id="KW-1185">Reference proteome</keyword>
<evidence type="ECO:0000313" key="1">
    <source>
        <dbReference type="EMBL" id="OWP06251.1"/>
    </source>
</evidence>
<dbReference type="EMBL" id="MZNU01000051">
    <property type="protein sequence ID" value="OWP06251.1"/>
    <property type="molecule type" value="Genomic_DNA"/>
</dbReference>
<proteinExistence type="predicted"/>
<dbReference type="InParanoid" id="A0A218ZDU1"/>
<accession>A0A218ZDU1</accession>
<protein>
    <submittedName>
        <fullName evidence="1">Uncharacterized protein</fullName>
    </submittedName>
</protein>